<dbReference type="PANTHER" id="PTHR12558">
    <property type="entry name" value="CELL DIVISION CYCLE 16,23,27"/>
    <property type="match status" value="1"/>
</dbReference>
<dbReference type="Gene3D" id="1.25.40.10">
    <property type="entry name" value="Tetratricopeptide repeat domain"/>
    <property type="match status" value="2"/>
</dbReference>
<dbReference type="EC" id="3.4.-.-" evidence="2"/>
<keyword evidence="2" id="KW-0378">Hydrolase</keyword>
<name>A0A5E4YP82_9BURK</name>
<evidence type="ECO:0000256" key="1">
    <source>
        <dbReference type="PROSITE-ProRule" id="PRU00339"/>
    </source>
</evidence>
<dbReference type="PROSITE" id="PS50005">
    <property type="entry name" value="TPR"/>
    <property type="match status" value="1"/>
</dbReference>
<dbReference type="RefSeq" id="WP_150691561.1">
    <property type="nucleotide sequence ID" value="NZ_CABPSJ010000008.1"/>
</dbReference>
<keyword evidence="2" id="KW-0645">Protease</keyword>
<dbReference type="SMART" id="SM00028">
    <property type="entry name" value="TPR"/>
    <property type="match status" value="4"/>
</dbReference>
<dbReference type="GO" id="GO:0006508">
    <property type="term" value="P:proteolysis"/>
    <property type="evidence" value="ECO:0007669"/>
    <property type="project" value="UniProtKB-KW"/>
</dbReference>
<gene>
    <name evidence="2" type="primary">bepA</name>
    <name evidence="2" type="ORF">PCO31110_04728</name>
</gene>
<organism evidence="2 3">
    <name type="scientific">Pandoraea communis</name>
    <dbReference type="NCBI Taxonomy" id="2508297"/>
    <lineage>
        <taxon>Bacteria</taxon>
        <taxon>Pseudomonadati</taxon>
        <taxon>Pseudomonadota</taxon>
        <taxon>Betaproteobacteria</taxon>
        <taxon>Burkholderiales</taxon>
        <taxon>Burkholderiaceae</taxon>
        <taxon>Pandoraea</taxon>
    </lineage>
</organism>
<dbReference type="AlphaFoldDB" id="A0A5E4YP82"/>
<dbReference type="PANTHER" id="PTHR12558:SF33">
    <property type="entry name" value="BLL7664 PROTEIN"/>
    <property type="match status" value="1"/>
</dbReference>
<dbReference type="EMBL" id="CABPSJ010000008">
    <property type="protein sequence ID" value="VVE50684.1"/>
    <property type="molecule type" value="Genomic_DNA"/>
</dbReference>
<dbReference type="InterPro" id="IPR019734">
    <property type="entry name" value="TPR_rpt"/>
</dbReference>
<evidence type="ECO:0000313" key="2">
    <source>
        <dbReference type="EMBL" id="VVE50684.1"/>
    </source>
</evidence>
<dbReference type="InterPro" id="IPR011990">
    <property type="entry name" value="TPR-like_helical_dom_sf"/>
</dbReference>
<dbReference type="SUPFAM" id="SSF48452">
    <property type="entry name" value="TPR-like"/>
    <property type="match status" value="2"/>
</dbReference>
<protein>
    <submittedName>
        <fullName evidence="2">Beta-barrel assembly-enhancing protease</fullName>
        <ecNumber evidence="2">3.4.-.-</ecNumber>
    </submittedName>
</protein>
<dbReference type="OrthoDB" id="5915006at2"/>
<dbReference type="Proteomes" id="UP000337189">
    <property type="component" value="Unassembled WGS sequence"/>
</dbReference>
<evidence type="ECO:0000313" key="3">
    <source>
        <dbReference type="Proteomes" id="UP000337189"/>
    </source>
</evidence>
<sequence length="384" mass="41734">MAEQSSSVTPDAQRTERLERLLGYLKADPGNEALRADAFDVALETGHWPLAQGLLDEIPAQQRMAAVWTYRAGTLALAHRDWDAAEAVFTSLREASGDNAALIHNLAYIAFQRADYARVEALLSPLLDAEDADDATRALWLRAAHRTFRFTEALERVRRWQTLGVLGPQAAGVASLIAVDAASFPEITPWAQFALQQLPSQPEALVALGSMALGQQQGEQAKQCFSAAIEKNPEEGRAWSGLGFALLMVHQVEASRDAFARAVRYMPTHIGTWHGKGWAALTSQMMADARADFDHALELDRNFAESHGAVAVVACMEGREADAQAAIERALRLDPACVGANFARALLNGEMKDVEALRKMSSAVLARQSRLLRGDSTSGAMSKE</sequence>
<reference evidence="2 3" key="1">
    <citation type="submission" date="2019-08" db="EMBL/GenBank/DDBJ databases">
        <authorList>
            <person name="Peeters C."/>
        </authorList>
    </citation>
    <scope>NUCLEOTIDE SEQUENCE [LARGE SCALE GENOMIC DNA]</scope>
    <source>
        <strain evidence="2 3">LMG 31110</strain>
    </source>
</reference>
<dbReference type="GO" id="GO:0008233">
    <property type="term" value="F:peptidase activity"/>
    <property type="evidence" value="ECO:0007669"/>
    <property type="project" value="UniProtKB-KW"/>
</dbReference>
<accession>A0A5E4YP82</accession>
<proteinExistence type="predicted"/>
<keyword evidence="1" id="KW-0802">TPR repeat</keyword>
<feature type="repeat" description="TPR" evidence="1">
    <location>
        <begin position="202"/>
        <end position="235"/>
    </location>
</feature>